<organism evidence="12 13">
    <name type="scientific">Vibrio ostreicida</name>
    <dbReference type="NCBI Taxonomy" id="526588"/>
    <lineage>
        <taxon>Bacteria</taxon>
        <taxon>Pseudomonadati</taxon>
        <taxon>Pseudomonadota</taxon>
        <taxon>Gammaproteobacteria</taxon>
        <taxon>Vibrionales</taxon>
        <taxon>Vibrionaceae</taxon>
        <taxon>Vibrio</taxon>
    </lineage>
</organism>
<comment type="subcellular location">
    <subcellularLocation>
        <location evidence="10">Cytoplasm</location>
    </subcellularLocation>
</comment>
<evidence type="ECO:0000256" key="3">
    <source>
        <dbReference type="ARBA" id="ARBA00022605"/>
    </source>
</evidence>
<dbReference type="PANTHER" id="PTHR42701">
    <property type="entry name" value="IMIDAZOLE GLYCEROL PHOSPHATE SYNTHASE SUBUNIT HISH"/>
    <property type="match status" value="1"/>
</dbReference>
<evidence type="ECO:0000256" key="10">
    <source>
        <dbReference type="HAMAP-Rule" id="MF_00278"/>
    </source>
</evidence>
<evidence type="ECO:0000313" key="12">
    <source>
        <dbReference type="EMBL" id="MDN3608490.1"/>
    </source>
</evidence>
<dbReference type="InterPro" id="IPR010139">
    <property type="entry name" value="Imidazole-glycPsynth_HisH"/>
</dbReference>
<comment type="caution">
    <text evidence="12">The sequence shown here is derived from an EMBL/GenBank/DDBJ whole genome shotgun (WGS) entry which is preliminary data.</text>
</comment>
<keyword evidence="13" id="KW-1185">Reference proteome</keyword>
<dbReference type="PIRSF" id="PIRSF000495">
    <property type="entry name" value="Amidotransf_hisH"/>
    <property type="match status" value="1"/>
</dbReference>
<dbReference type="CDD" id="cd01748">
    <property type="entry name" value="GATase1_IGP_Synthase"/>
    <property type="match status" value="1"/>
</dbReference>
<dbReference type="NCBIfam" id="TIGR01855">
    <property type="entry name" value="IMP_synth_hisH"/>
    <property type="match status" value="1"/>
</dbReference>
<dbReference type="HAMAP" id="MF_00278">
    <property type="entry name" value="HisH"/>
    <property type="match status" value="1"/>
</dbReference>
<keyword evidence="6 10" id="KW-0368">Histidine biosynthesis</keyword>
<keyword evidence="10" id="KW-0963">Cytoplasm</keyword>
<evidence type="ECO:0000256" key="1">
    <source>
        <dbReference type="ARBA" id="ARBA00005091"/>
    </source>
</evidence>
<dbReference type="Gene3D" id="3.40.50.880">
    <property type="match status" value="1"/>
</dbReference>
<protein>
    <recommendedName>
        <fullName evidence="10">Imidazole glycerol phosphate synthase subunit HisH</fullName>
        <ecNumber evidence="10">4.3.2.10</ecNumber>
    </recommendedName>
    <alternativeName>
        <fullName evidence="10">IGP synthase glutaminase subunit</fullName>
        <ecNumber evidence="10">3.5.1.2</ecNumber>
    </alternativeName>
    <alternativeName>
        <fullName evidence="10">IGP synthase subunit HisH</fullName>
    </alternativeName>
    <alternativeName>
        <fullName evidence="10">ImGP synthase subunit HisH</fullName>
        <shortName evidence="10">IGPS subunit HisH</shortName>
    </alternativeName>
</protein>
<accession>A0ABT8BN32</accession>
<gene>
    <name evidence="10 12" type="primary">hisH</name>
    <name evidence="12" type="ORF">QWZ16_01695</name>
</gene>
<feature type="active site" evidence="10">
    <location>
        <position position="186"/>
    </location>
</feature>
<dbReference type="SUPFAM" id="SSF52317">
    <property type="entry name" value="Class I glutamine amidotransferase-like"/>
    <property type="match status" value="1"/>
</dbReference>
<feature type="active site" evidence="10">
    <location>
        <position position="188"/>
    </location>
</feature>
<feature type="domain" description="Glutamine amidotransferase" evidence="11">
    <location>
        <begin position="5"/>
        <end position="201"/>
    </location>
</feature>
<name>A0ABT8BN32_9VIBR</name>
<dbReference type="Pfam" id="PF00117">
    <property type="entry name" value="GATase"/>
    <property type="match status" value="1"/>
</dbReference>
<dbReference type="InterPro" id="IPR017926">
    <property type="entry name" value="GATASE"/>
</dbReference>
<dbReference type="EC" id="4.3.2.10" evidence="10"/>
<dbReference type="RefSeq" id="WP_170883222.1">
    <property type="nucleotide sequence ID" value="NZ_JABEYA020000016.1"/>
</dbReference>
<reference evidence="13" key="1">
    <citation type="journal article" date="2019" name="Int. J. Syst. Evol. Microbiol.">
        <title>The Global Catalogue of Microorganisms (GCM) 10K type strain sequencing project: providing services to taxonomists for standard genome sequencing and annotation.</title>
        <authorList>
            <consortium name="The Broad Institute Genomics Platform"/>
            <consortium name="The Broad Institute Genome Sequencing Center for Infectious Disease"/>
            <person name="Wu L."/>
            <person name="Ma J."/>
        </authorList>
    </citation>
    <scope>NUCLEOTIDE SEQUENCE [LARGE SCALE GENOMIC DNA]</scope>
    <source>
        <strain evidence="13">CECT 7398</strain>
    </source>
</reference>
<comment type="function">
    <text evidence="10">IGPS catalyzes the conversion of PRFAR and glutamine to IGP, AICAR and glutamate. The HisH subunit catalyzes the hydrolysis of glutamine to glutamate and ammonia as part of the synthesis of IGP and AICAR. The resulting ammonia molecule is channeled to the active site of HisF.</text>
</comment>
<dbReference type="Proteomes" id="UP001238540">
    <property type="component" value="Unassembled WGS sequence"/>
</dbReference>
<evidence type="ECO:0000259" key="11">
    <source>
        <dbReference type="Pfam" id="PF00117"/>
    </source>
</evidence>
<comment type="catalytic activity">
    <reaction evidence="9 10">
        <text>L-glutamine + H2O = L-glutamate + NH4(+)</text>
        <dbReference type="Rhea" id="RHEA:15889"/>
        <dbReference type="ChEBI" id="CHEBI:15377"/>
        <dbReference type="ChEBI" id="CHEBI:28938"/>
        <dbReference type="ChEBI" id="CHEBI:29985"/>
        <dbReference type="ChEBI" id="CHEBI:58359"/>
        <dbReference type="EC" id="3.5.1.2"/>
    </reaction>
</comment>
<evidence type="ECO:0000256" key="5">
    <source>
        <dbReference type="ARBA" id="ARBA00022962"/>
    </source>
</evidence>
<keyword evidence="3 10" id="KW-0028">Amino-acid biosynthesis</keyword>
<dbReference type="EMBL" id="JAUFQC010000001">
    <property type="protein sequence ID" value="MDN3608490.1"/>
    <property type="molecule type" value="Genomic_DNA"/>
</dbReference>
<comment type="catalytic activity">
    <reaction evidence="8 10">
        <text>5-[(5-phospho-1-deoxy-D-ribulos-1-ylimino)methylamino]-1-(5-phospho-beta-D-ribosyl)imidazole-4-carboxamide + L-glutamine = D-erythro-1-(imidazol-4-yl)glycerol 3-phosphate + 5-amino-1-(5-phospho-beta-D-ribosyl)imidazole-4-carboxamide + L-glutamate + H(+)</text>
        <dbReference type="Rhea" id="RHEA:24793"/>
        <dbReference type="ChEBI" id="CHEBI:15378"/>
        <dbReference type="ChEBI" id="CHEBI:29985"/>
        <dbReference type="ChEBI" id="CHEBI:58278"/>
        <dbReference type="ChEBI" id="CHEBI:58359"/>
        <dbReference type="ChEBI" id="CHEBI:58475"/>
        <dbReference type="ChEBI" id="CHEBI:58525"/>
        <dbReference type="EC" id="4.3.2.10"/>
    </reaction>
</comment>
<evidence type="ECO:0000313" key="13">
    <source>
        <dbReference type="Proteomes" id="UP001238540"/>
    </source>
</evidence>
<evidence type="ECO:0000256" key="6">
    <source>
        <dbReference type="ARBA" id="ARBA00023102"/>
    </source>
</evidence>
<keyword evidence="5 10" id="KW-0315">Glutamine amidotransferase</keyword>
<feature type="active site" description="Nucleophile" evidence="10">
    <location>
        <position position="81"/>
    </location>
</feature>
<dbReference type="PROSITE" id="PS51273">
    <property type="entry name" value="GATASE_TYPE_1"/>
    <property type="match status" value="1"/>
</dbReference>
<dbReference type="SMART" id="SM01211">
    <property type="entry name" value="GATase_5"/>
    <property type="match status" value="1"/>
</dbReference>
<comment type="subunit">
    <text evidence="2 10">Heterodimer of HisH and HisF.</text>
</comment>
<evidence type="ECO:0000256" key="2">
    <source>
        <dbReference type="ARBA" id="ARBA00011152"/>
    </source>
</evidence>
<proteinExistence type="inferred from homology"/>
<dbReference type="GO" id="GO:0016829">
    <property type="term" value="F:lyase activity"/>
    <property type="evidence" value="ECO:0007669"/>
    <property type="project" value="UniProtKB-KW"/>
</dbReference>
<dbReference type="PANTHER" id="PTHR42701:SF1">
    <property type="entry name" value="IMIDAZOLE GLYCEROL PHOSPHATE SYNTHASE SUBUNIT HISH"/>
    <property type="match status" value="1"/>
</dbReference>
<keyword evidence="4 10" id="KW-0378">Hydrolase</keyword>
<sequence>MTVSIVDYGMGNIGSVVRAIKACGFESSIASTAEDIMQADKLILPGVGSYTRAMQELRSRGLVDAIVESASVDDIPVLGICLGMQILSTLGHEHGETKGLNLIPGEIVRLSPNDKRSRVPHVGWNTVSSVCKSPLFEDVPDESDFYFVHSYHYVVEDKNHILAYSEHGGDFVCAVQKGNVFGTQFHPEKSQKLGLGLLKNFLEL</sequence>
<evidence type="ECO:0000256" key="9">
    <source>
        <dbReference type="ARBA" id="ARBA00049534"/>
    </source>
</evidence>
<dbReference type="InterPro" id="IPR029062">
    <property type="entry name" value="Class_I_gatase-like"/>
</dbReference>
<evidence type="ECO:0000256" key="8">
    <source>
        <dbReference type="ARBA" id="ARBA00047838"/>
    </source>
</evidence>
<evidence type="ECO:0000256" key="7">
    <source>
        <dbReference type="ARBA" id="ARBA00023239"/>
    </source>
</evidence>
<comment type="pathway">
    <text evidence="1 10">Amino-acid biosynthesis; L-histidine biosynthesis; L-histidine from 5-phospho-alpha-D-ribose 1-diphosphate: step 5/9.</text>
</comment>
<dbReference type="EC" id="3.5.1.2" evidence="10"/>
<evidence type="ECO:0000256" key="4">
    <source>
        <dbReference type="ARBA" id="ARBA00022801"/>
    </source>
</evidence>
<keyword evidence="7 10" id="KW-0456">Lyase</keyword>